<dbReference type="GO" id="GO:0016740">
    <property type="term" value="F:transferase activity"/>
    <property type="evidence" value="ECO:0007669"/>
    <property type="project" value="UniProtKB-KW"/>
</dbReference>
<evidence type="ECO:0000313" key="3">
    <source>
        <dbReference type="Proteomes" id="UP000283077"/>
    </source>
</evidence>
<proteinExistence type="predicted"/>
<evidence type="ECO:0000313" key="2">
    <source>
        <dbReference type="EMBL" id="RVU41350.1"/>
    </source>
</evidence>
<dbReference type="Proteomes" id="UP000283077">
    <property type="component" value="Unassembled WGS sequence"/>
</dbReference>
<name>A0A437R3J2_9GAMM</name>
<feature type="domain" description="Spore protein YkvP/CgeB glycosyl transferase-like" evidence="1">
    <location>
        <begin position="245"/>
        <end position="344"/>
    </location>
</feature>
<keyword evidence="2" id="KW-0808">Transferase</keyword>
<dbReference type="InterPro" id="IPR055259">
    <property type="entry name" value="YkvP/CgeB_Glyco_trans-like"/>
</dbReference>
<evidence type="ECO:0000259" key="1">
    <source>
        <dbReference type="Pfam" id="PF13524"/>
    </source>
</evidence>
<keyword evidence="3" id="KW-1185">Reference proteome</keyword>
<dbReference type="OrthoDB" id="5394100at2"/>
<dbReference type="AlphaFoldDB" id="A0A437R3J2"/>
<dbReference type="Pfam" id="PF13524">
    <property type="entry name" value="Glyco_trans_1_2"/>
    <property type="match status" value="1"/>
</dbReference>
<accession>A0A437R3J2</accession>
<sequence length="360" mass="41877">MKIYQCIHTYPAYSDQLDQKLANLAPGELTFDNVHKILLADGFYESYILTPPADSGHEVFFTLWNYPKLQKLWAAENGLPEEARFREIRIAQIKKFQPDIIFDFSPFVDVNFIDALHEVYGESDMKFICWNAYIKEEVMTFPKYHAHVSLHTPYIEHWRQMGLQAFELQPGIPEHWPKADGREREIDVLFYGQYLNNVFKNRRGFVSTLLEMKSKTALNIDVHLQISPSADTSHIQDYLDLVKLPIFSNELYKKIRNSKIVVNNYTDYNGDYKSNARVFEALGNGALLLSEYGVYPSGLTPGIDFLTYKDISELPSLIENILSDWDNYKIIAEAGRNKVNNIYSREKHWNYFEIAINSIK</sequence>
<comment type="caution">
    <text evidence="2">The sequence shown here is derived from an EMBL/GenBank/DDBJ whole genome shotgun (WGS) entry which is preliminary data.</text>
</comment>
<protein>
    <submittedName>
        <fullName evidence="2">Glycosyltransferase family 1 protein</fullName>
    </submittedName>
</protein>
<dbReference type="EMBL" id="SACS01000002">
    <property type="protein sequence ID" value="RVU41350.1"/>
    <property type="molecule type" value="Genomic_DNA"/>
</dbReference>
<dbReference type="RefSeq" id="WP_127697727.1">
    <property type="nucleotide sequence ID" value="NZ_SACS01000002.1"/>
</dbReference>
<organism evidence="2 3">
    <name type="scientific">Rheinheimera riviphila</name>
    <dbReference type="NCBI Taxonomy" id="1834037"/>
    <lineage>
        <taxon>Bacteria</taxon>
        <taxon>Pseudomonadati</taxon>
        <taxon>Pseudomonadota</taxon>
        <taxon>Gammaproteobacteria</taxon>
        <taxon>Chromatiales</taxon>
        <taxon>Chromatiaceae</taxon>
        <taxon>Rheinheimera</taxon>
    </lineage>
</organism>
<reference evidence="2 3" key="1">
    <citation type="submission" date="2019-01" db="EMBL/GenBank/DDBJ databases">
        <authorList>
            <person name="Chen W.-M."/>
        </authorList>
    </citation>
    <scope>NUCLEOTIDE SEQUENCE [LARGE SCALE GENOMIC DNA]</scope>
    <source>
        <strain evidence="2 3">KYPC3</strain>
    </source>
</reference>
<gene>
    <name evidence="2" type="ORF">EOE67_03900</name>
</gene>